<dbReference type="Proteomes" id="UP000680706">
    <property type="component" value="Chromosome"/>
</dbReference>
<organism evidence="1 2">
    <name type="scientific">Pseudovibrio brasiliensis</name>
    <dbReference type="NCBI Taxonomy" id="1898042"/>
    <lineage>
        <taxon>Bacteria</taxon>
        <taxon>Pseudomonadati</taxon>
        <taxon>Pseudomonadota</taxon>
        <taxon>Alphaproteobacteria</taxon>
        <taxon>Hyphomicrobiales</taxon>
        <taxon>Stappiaceae</taxon>
        <taxon>Pseudovibrio</taxon>
    </lineage>
</organism>
<evidence type="ECO:0000313" key="2">
    <source>
        <dbReference type="Proteomes" id="UP000680706"/>
    </source>
</evidence>
<evidence type="ECO:0000313" key="1">
    <source>
        <dbReference type="EMBL" id="QUS57368.1"/>
    </source>
</evidence>
<dbReference type="SUPFAM" id="SSF69279">
    <property type="entry name" value="Phage tail proteins"/>
    <property type="match status" value="1"/>
</dbReference>
<protein>
    <submittedName>
        <fullName evidence="1">Late control protein D</fullName>
    </submittedName>
</protein>
<dbReference type="Gene3D" id="2.30.110.50">
    <property type="match status" value="1"/>
</dbReference>
<reference evidence="1 2" key="1">
    <citation type="journal article" date="2021" name="Angew. Chem. Int. Ed. Engl.">
        <title>A novel family of nonribosomal peptides modulate collective behavior in Pseudovibrio bacteria isolated from marine sponges.</title>
        <authorList>
            <person name="Ioca L.P."/>
            <person name="Dai Y."/>
            <person name="Kunakom S."/>
            <person name="Diaz-Espinosa J."/>
            <person name="Krunic A."/>
            <person name="Crnkovic C.M."/>
            <person name="Orjala J."/>
            <person name="Sanchez L.M."/>
            <person name="Ferreira A.G."/>
            <person name="Berlinck R.G.S."/>
            <person name="Eustaquio A.S."/>
        </authorList>
    </citation>
    <scope>NUCLEOTIDE SEQUENCE [LARGE SCALE GENOMIC DNA]</scope>
    <source>
        <strain evidence="1 2">Ab134</strain>
    </source>
</reference>
<dbReference type="EMBL" id="CP074126">
    <property type="protein sequence ID" value="QUS57368.1"/>
    <property type="molecule type" value="Genomic_DNA"/>
</dbReference>
<accession>A0ABX8AQQ0</accession>
<name>A0ABX8AQQ0_9HYPH</name>
<gene>
    <name evidence="1" type="ORF">KGB56_08245</name>
</gene>
<proteinExistence type="predicted"/>
<dbReference type="Gene3D" id="3.55.50.10">
    <property type="entry name" value="Baseplate protein-like domains"/>
    <property type="match status" value="1"/>
</dbReference>
<dbReference type="Gene3D" id="4.10.220.110">
    <property type="match status" value="1"/>
</dbReference>
<dbReference type="RefSeq" id="WP_075699025.1">
    <property type="nucleotide sequence ID" value="NZ_CP074126.1"/>
</dbReference>
<dbReference type="Pfam" id="PF05954">
    <property type="entry name" value="Phage_GPD"/>
    <property type="match status" value="1"/>
</dbReference>
<keyword evidence="2" id="KW-1185">Reference proteome</keyword>
<sequence>MRPIVKVSIDGKPVSGLFLERLISIRVVDQEGTRSDTVDLELEDGPPFVELPKPKAKIKVWMGYATSGLVYKGEYTASEVEVQCLPYLLNVPGTGADVTEELKTQKERHFDNKSVKDIVKQLAGEHGLKPVIDDGIAGHVYEWLGQQSESDMHFLERLARRHGALFAIKDGRLVFAEKGTGKSASGKVLPVQTIIPTQIIEGSCRVRFGDRGRYKTIKAYYQDPNKARRVGVEAQGDKDGKGTYKIRETFSSESEAREAAKARAKELLRGETAASVSIEGRPDFLAGQPFSFAGVRAGVDGLEFIAESVTHSYSKGGGLLTEIEGKAKAGTH</sequence>